<dbReference type="GO" id="GO:0005576">
    <property type="term" value="C:extracellular region"/>
    <property type="evidence" value="ECO:0007669"/>
    <property type="project" value="UniProtKB-SubCell"/>
</dbReference>
<evidence type="ECO:0000313" key="6">
    <source>
        <dbReference type="RefSeq" id="XP_018023494.1"/>
    </source>
</evidence>
<dbReference type="SMART" id="SM01318">
    <property type="entry name" value="SVWC"/>
    <property type="match status" value="1"/>
</dbReference>
<dbReference type="InterPro" id="IPR029277">
    <property type="entry name" value="SVWC_dom"/>
</dbReference>
<dbReference type="KEGG" id="hazt:108679386"/>
<dbReference type="Pfam" id="PF15430">
    <property type="entry name" value="SVWC"/>
    <property type="match status" value="1"/>
</dbReference>
<feature type="chain" id="PRO_5034527337" evidence="3">
    <location>
        <begin position="24"/>
        <end position="115"/>
    </location>
</feature>
<evidence type="ECO:0000256" key="3">
    <source>
        <dbReference type="SAM" id="SignalP"/>
    </source>
</evidence>
<proteinExistence type="predicted"/>
<dbReference type="AlphaFoldDB" id="A0A8B7PBG0"/>
<feature type="signal peptide" evidence="3">
    <location>
        <begin position="1"/>
        <end position="23"/>
    </location>
</feature>
<gene>
    <name evidence="6" type="primary">LOC108679386</name>
</gene>
<evidence type="ECO:0000256" key="1">
    <source>
        <dbReference type="ARBA" id="ARBA00004613"/>
    </source>
</evidence>
<keyword evidence="5" id="KW-1185">Reference proteome</keyword>
<evidence type="ECO:0000256" key="2">
    <source>
        <dbReference type="ARBA" id="ARBA00022525"/>
    </source>
</evidence>
<dbReference type="RefSeq" id="XP_018023494.1">
    <property type="nucleotide sequence ID" value="XM_018168005.2"/>
</dbReference>
<organism evidence="5 6">
    <name type="scientific">Hyalella azteca</name>
    <name type="common">Amphipod</name>
    <dbReference type="NCBI Taxonomy" id="294128"/>
    <lineage>
        <taxon>Eukaryota</taxon>
        <taxon>Metazoa</taxon>
        <taxon>Ecdysozoa</taxon>
        <taxon>Arthropoda</taxon>
        <taxon>Crustacea</taxon>
        <taxon>Multicrustacea</taxon>
        <taxon>Malacostraca</taxon>
        <taxon>Eumalacostraca</taxon>
        <taxon>Peracarida</taxon>
        <taxon>Amphipoda</taxon>
        <taxon>Senticaudata</taxon>
        <taxon>Talitrida</taxon>
        <taxon>Talitroidea</taxon>
        <taxon>Hyalellidae</taxon>
        <taxon>Hyalella</taxon>
    </lineage>
</organism>
<comment type="subcellular location">
    <subcellularLocation>
        <location evidence="1">Secreted</location>
    </subcellularLocation>
</comment>
<dbReference type="Proteomes" id="UP000694843">
    <property type="component" value="Unplaced"/>
</dbReference>
<evidence type="ECO:0000259" key="4">
    <source>
        <dbReference type="SMART" id="SM01318"/>
    </source>
</evidence>
<feature type="domain" description="Single" evidence="4">
    <location>
        <begin position="40"/>
        <end position="110"/>
    </location>
</feature>
<dbReference type="GeneID" id="108679386"/>
<name>A0A8B7PBG0_HYAAZ</name>
<sequence length="115" mass="12096">MQTKFSLATVAAVLLVTADCCDAAVGYGRAAAHPAHPNSCYFPNLNLAVRAGARKIPEGHCTALFCDRRADGVLYYTQTGCGSIGKAPPGCRTVTVHGRRYPACCPEIVCDQPAP</sequence>
<keyword evidence="3" id="KW-0732">Signal</keyword>
<keyword evidence="2" id="KW-0964">Secreted</keyword>
<evidence type="ECO:0000313" key="5">
    <source>
        <dbReference type="Proteomes" id="UP000694843"/>
    </source>
</evidence>
<protein>
    <submittedName>
        <fullName evidence="6">U-scoloptoxin(16)-Ssd1a-like</fullName>
    </submittedName>
</protein>
<reference evidence="6" key="1">
    <citation type="submission" date="2025-08" db="UniProtKB">
        <authorList>
            <consortium name="RefSeq"/>
        </authorList>
    </citation>
    <scope>IDENTIFICATION</scope>
    <source>
        <tissue evidence="6">Whole organism</tissue>
    </source>
</reference>
<accession>A0A8B7PBG0</accession>
<dbReference type="OrthoDB" id="6761907at2759"/>